<reference evidence="6 9" key="1">
    <citation type="journal article" date="2015" name="Genome Announc.">
        <title>Complete Genome Sequence of the Nitrogen-Fixing and Solvent-Producing Clostridium pasteurianum DSM 525.</title>
        <authorList>
            <person name="Poehlein A."/>
            <person name="Grosse-Honebrink A."/>
            <person name="Zhang Y."/>
            <person name="Minton N.P."/>
            <person name="Daniel R."/>
        </authorList>
    </citation>
    <scope>NUCLEOTIDE SEQUENCE [LARGE SCALE GENOMIC DNA]</scope>
    <source>
        <strain evidence="6">DSM 525</strain>
        <strain evidence="9">DSM 525 / ATCC 6013</strain>
    </source>
</reference>
<evidence type="ECO:0000256" key="3">
    <source>
        <dbReference type="ARBA" id="ARBA00022989"/>
    </source>
</evidence>
<dbReference type="InterPro" id="IPR010540">
    <property type="entry name" value="CmpB_TMEM229"/>
</dbReference>
<dbReference type="KEGG" id="cpae:CPAST_c32560"/>
<dbReference type="AlphaFoldDB" id="A0A0H3J7Y7"/>
<dbReference type="GO" id="GO:0016020">
    <property type="term" value="C:membrane"/>
    <property type="evidence" value="ECO:0007669"/>
    <property type="project" value="UniProtKB-SubCell"/>
</dbReference>
<dbReference type="eggNOG" id="COG4905">
    <property type="taxonomic scope" value="Bacteria"/>
</dbReference>
<gene>
    <name evidence="6" type="ORF">CLPA_c32560</name>
    <name evidence="7" type="ORF">CP6013_03924</name>
</gene>
<feature type="transmembrane region" description="Helical" evidence="5">
    <location>
        <begin position="5"/>
        <end position="26"/>
    </location>
</feature>
<organism evidence="6 9">
    <name type="scientific">Clostridium pasteurianum DSM 525 = ATCC 6013</name>
    <dbReference type="NCBI Taxonomy" id="1262449"/>
    <lineage>
        <taxon>Bacteria</taxon>
        <taxon>Bacillati</taxon>
        <taxon>Bacillota</taxon>
        <taxon>Clostridia</taxon>
        <taxon>Eubacteriales</taxon>
        <taxon>Clostridiaceae</taxon>
        <taxon>Clostridium</taxon>
    </lineage>
</organism>
<evidence type="ECO:0000256" key="4">
    <source>
        <dbReference type="ARBA" id="ARBA00023136"/>
    </source>
</evidence>
<dbReference type="Proteomes" id="UP000028042">
    <property type="component" value="Unassembled WGS sequence"/>
</dbReference>
<evidence type="ECO:0000256" key="5">
    <source>
        <dbReference type="SAM" id="Phobius"/>
    </source>
</evidence>
<dbReference type="GeneID" id="93075361"/>
<dbReference type="Pfam" id="PF06541">
    <property type="entry name" value="ABC_trans_CmpB"/>
    <property type="match status" value="1"/>
</dbReference>
<evidence type="ECO:0000256" key="2">
    <source>
        <dbReference type="ARBA" id="ARBA00022692"/>
    </source>
</evidence>
<keyword evidence="9" id="KW-1185">Reference proteome</keyword>
<dbReference type="PANTHER" id="PTHR31746:SF2">
    <property type="entry name" value="TRANSMEMBRANE PROTEIN 229A"/>
    <property type="match status" value="1"/>
</dbReference>
<dbReference type="EMBL" id="CP009268">
    <property type="protein sequence ID" value="AJA53310.1"/>
    <property type="molecule type" value="Genomic_DNA"/>
</dbReference>
<accession>A0A0H3J7Y7</accession>
<keyword evidence="3 5" id="KW-1133">Transmembrane helix</keyword>
<comment type="subcellular location">
    <subcellularLocation>
        <location evidence="1">Membrane</location>
        <topology evidence="1">Multi-pass membrane protein</topology>
    </subcellularLocation>
</comment>
<evidence type="ECO:0000313" key="6">
    <source>
        <dbReference type="EMBL" id="AJA53310.1"/>
    </source>
</evidence>
<dbReference type="KEGG" id="cpat:CLPA_c32560"/>
<sequence length="139" mass="15929">MIKRFIIYGFLGLSAEIFWTGLGSLLRGDIKLTGYTYIWMFLIYGLAVFLEPLHDRIRSWPLLLRGGVYMVILFSIEYSSGWLLREFIGVCPWNYGNGPLSINGLIRLDFAPVWFCCGLGFERVHDAIDRVFAQLGVHS</sequence>
<reference evidence="7 8" key="3">
    <citation type="journal article" name="Genome Announc.">
        <title>Improved Draft Genome Sequence of Clostridium pasteurianum Strain ATCC 6013 (DSM 525) Using a Hybrid Next-Generation Sequencing Approach.</title>
        <authorList>
            <person name="Pyne M.E."/>
            <person name="Utturkar S."/>
            <person name="Brown S.D."/>
            <person name="Moo-Young M."/>
            <person name="Chung D.A."/>
            <person name="Chou C.P."/>
        </authorList>
    </citation>
    <scope>NUCLEOTIDE SEQUENCE [LARGE SCALE GENOMIC DNA]</scope>
    <source>
        <strain evidence="7 8">ATCC 6013</strain>
    </source>
</reference>
<dbReference type="EMBL" id="JPGY02000001">
    <property type="protein sequence ID" value="KRU14665.1"/>
    <property type="molecule type" value="Genomic_DNA"/>
</dbReference>
<feature type="transmembrane region" description="Helical" evidence="5">
    <location>
        <begin position="32"/>
        <end position="50"/>
    </location>
</feature>
<protein>
    <recommendedName>
        <fullName evidence="10">ABC-transporter type IV</fullName>
    </recommendedName>
</protein>
<evidence type="ECO:0000313" key="8">
    <source>
        <dbReference type="Proteomes" id="UP000028042"/>
    </source>
</evidence>
<evidence type="ECO:0000313" key="9">
    <source>
        <dbReference type="Proteomes" id="UP000030905"/>
    </source>
</evidence>
<evidence type="ECO:0000256" key="1">
    <source>
        <dbReference type="ARBA" id="ARBA00004141"/>
    </source>
</evidence>
<name>A0A0H3J7Y7_CLOPA</name>
<dbReference type="PATRIC" id="fig|1262449.3.peg.3145"/>
<dbReference type="RefSeq" id="WP_003446795.1">
    <property type="nucleotide sequence ID" value="NZ_ANZB01000012.1"/>
</dbReference>
<reference evidence="7" key="2">
    <citation type="submission" date="2015-10" db="EMBL/GenBank/DDBJ databases">
        <title>Improved Draft Genome Sequence of Clostridium pasteurianum Strain ATCC 6013 (DSM 525) Using a Hybrid Next-Generation Sequencing Approach.</title>
        <authorList>
            <person name="Pyne M.E."/>
            <person name="Utturkar S.M."/>
            <person name="Brown S.D."/>
            <person name="Moo-Young M."/>
            <person name="Chung D.A."/>
            <person name="Chou P.C."/>
        </authorList>
    </citation>
    <scope>NUCLEOTIDE SEQUENCE</scope>
    <source>
        <strain evidence="7">ATCC 6013</strain>
    </source>
</reference>
<dbReference type="PANTHER" id="PTHR31746">
    <property type="entry name" value="TRANSMEMBRANE PROTEIN 229 FAMILY MEMBER"/>
    <property type="match status" value="1"/>
</dbReference>
<keyword evidence="2 5" id="KW-0812">Transmembrane</keyword>
<dbReference type="Proteomes" id="UP000030905">
    <property type="component" value="Chromosome"/>
</dbReference>
<evidence type="ECO:0000313" key="7">
    <source>
        <dbReference type="EMBL" id="KRU14665.1"/>
    </source>
</evidence>
<evidence type="ECO:0008006" key="10">
    <source>
        <dbReference type="Google" id="ProtNLM"/>
    </source>
</evidence>
<proteinExistence type="predicted"/>
<feature type="transmembrane region" description="Helical" evidence="5">
    <location>
        <begin position="62"/>
        <end position="84"/>
    </location>
</feature>
<keyword evidence="4 5" id="KW-0472">Membrane</keyword>